<evidence type="ECO:0000313" key="1">
    <source>
        <dbReference type="EMBL" id="WPY00853.1"/>
    </source>
</evidence>
<dbReference type="RefSeq" id="WP_323737683.1">
    <property type="nucleotide sequence ID" value="NZ_CP112932.1"/>
</dbReference>
<organism evidence="1 2">
    <name type="scientific">Candidatus Trichorickettsia mobilis</name>
    <dbReference type="NCBI Taxonomy" id="1346319"/>
    <lineage>
        <taxon>Bacteria</taxon>
        <taxon>Pseudomonadati</taxon>
        <taxon>Pseudomonadota</taxon>
        <taxon>Alphaproteobacteria</taxon>
        <taxon>Rickettsiales</taxon>
        <taxon>Rickettsiaceae</taxon>
        <taxon>Rickettsieae</taxon>
        <taxon>Candidatus Trichorickettsia</taxon>
    </lineage>
</organism>
<name>A0ABZ0UT79_9RICK</name>
<reference evidence="1 2" key="1">
    <citation type="submission" date="2022-10" db="EMBL/GenBank/DDBJ databases">
        <title>Host association and intracellularity evolved multiple times independently in the Rickettsiales.</title>
        <authorList>
            <person name="Castelli M."/>
            <person name="Nardi T."/>
            <person name="Gammuto L."/>
            <person name="Bellinzona G."/>
            <person name="Sabaneyeva E."/>
            <person name="Potekhin A."/>
            <person name="Serra V."/>
            <person name="Petroni G."/>
            <person name="Sassera D."/>
        </authorList>
    </citation>
    <scope>NUCLEOTIDE SEQUENCE [LARGE SCALE GENOMIC DNA]</scope>
    <source>
        <strain evidence="1 2">Kr 154-4</strain>
    </source>
</reference>
<accession>A0ABZ0UT79</accession>
<protein>
    <submittedName>
        <fullName evidence="1">Uncharacterized protein</fullName>
    </submittedName>
</protein>
<gene>
    <name evidence="1" type="ORF">Trichorick_00743</name>
</gene>
<proteinExistence type="predicted"/>
<sequence>MNMMNVNHLEQQDSVFRKNDLQFENKFKSIKEFSDNDHQILSVTTISKLISKKLLAISKLSLEYINSKKEAKEEILVSKYYTPPS</sequence>
<evidence type="ECO:0000313" key="2">
    <source>
        <dbReference type="Proteomes" id="UP001326613"/>
    </source>
</evidence>
<dbReference type="Proteomes" id="UP001326613">
    <property type="component" value="Chromosome"/>
</dbReference>
<dbReference type="EMBL" id="CP112932">
    <property type="protein sequence ID" value="WPY00853.1"/>
    <property type="molecule type" value="Genomic_DNA"/>
</dbReference>
<keyword evidence="2" id="KW-1185">Reference proteome</keyword>